<evidence type="ECO:0000256" key="3">
    <source>
        <dbReference type="ARBA" id="ARBA00022692"/>
    </source>
</evidence>
<evidence type="ECO:0000256" key="6">
    <source>
        <dbReference type="SAM" id="SignalP"/>
    </source>
</evidence>
<name>A0A1M5M8Y7_9BRAD</name>
<dbReference type="Pfam" id="PF17200">
    <property type="entry name" value="sCache_2"/>
    <property type="match status" value="1"/>
</dbReference>
<reference evidence="8 9" key="1">
    <citation type="submission" date="2016-11" db="EMBL/GenBank/DDBJ databases">
        <authorList>
            <person name="Jaros S."/>
            <person name="Januszkiewicz K."/>
            <person name="Wedrychowicz H."/>
        </authorList>
    </citation>
    <scope>NUCLEOTIDE SEQUENCE [LARGE SCALE GENOMIC DNA]</scope>
    <source>
        <strain evidence="8 9">GAS242</strain>
    </source>
</reference>
<protein>
    <submittedName>
        <fullName evidence="8">Single Cache domain 2-containing protein</fullName>
    </submittedName>
</protein>
<gene>
    <name evidence="8" type="ORF">SAMN05444169_3876</name>
</gene>
<dbReference type="AlphaFoldDB" id="A0A1M5M8Y7"/>
<evidence type="ECO:0000259" key="7">
    <source>
        <dbReference type="Pfam" id="PF17200"/>
    </source>
</evidence>
<organism evidence="8 9">
    <name type="scientific">Bradyrhizobium erythrophlei</name>
    <dbReference type="NCBI Taxonomy" id="1437360"/>
    <lineage>
        <taxon>Bacteria</taxon>
        <taxon>Pseudomonadati</taxon>
        <taxon>Pseudomonadota</taxon>
        <taxon>Alphaproteobacteria</taxon>
        <taxon>Hyphomicrobiales</taxon>
        <taxon>Nitrobacteraceae</taxon>
        <taxon>Bradyrhizobium</taxon>
    </lineage>
</organism>
<keyword evidence="2" id="KW-1003">Cell membrane</keyword>
<keyword evidence="5" id="KW-0472">Membrane</keyword>
<evidence type="ECO:0000256" key="5">
    <source>
        <dbReference type="ARBA" id="ARBA00023136"/>
    </source>
</evidence>
<keyword evidence="4" id="KW-1133">Transmembrane helix</keyword>
<evidence type="ECO:0000256" key="2">
    <source>
        <dbReference type="ARBA" id="ARBA00022475"/>
    </source>
</evidence>
<dbReference type="EMBL" id="LT670818">
    <property type="protein sequence ID" value="SHG73429.1"/>
    <property type="molecule type" value="Genomic_DNA"/>
</dbReference>
<keyword evidence="6" id="KW-0732">Signal</keyword>
<evidence type="ECO:0000313" key="8">
    <source>
        <dbReference type="EMBL" id="SHG73429.1"/>
    </source>
</evidence>
<feature type="signal peptide" evidence="6">
    <location>
        <begin position="1"/>
        <end position="21"/>
    </location>
</feature>
<feature type="chain" id="PRO_5012319092" evidence="6">
    <location>
        <begin position="22"/>
        <end position="153"/>
    </location>
</feature>
<dbReference type="Proteomes" id="UP000190675">
    <property type="component" value="Chromosome I"/>
</dbReference>
<dbReference type="RefSeq" id="WP_079567344.1">
    <property type="nucleotide sequence ID" value="NZ_LT670818.1"/>
</dbReference>
<evidence type="ECO:0000256" key="4">
    <source>
        <dbReference type="ARBA" id="ARBA00022989"/>
    </source>
</evidence>
<accession>A0A1M5M8Y7</accession>
<comment type="subcellular location">
    <subcellularLocation>
        <location evidence="1">Cell membrane</location>
        <topology evidence="1">Multi-pass membrane protein</topology>
    </subcellularLocation>
</comment>
<dbReference type="GO" id="GO:0005886">
    <property type="term" value="C:plasma membrane"/>
    <property type="evidence" value="ECO:0007669"/>
    <property type="project" value="UniProtKB-SubCell"/>
</dbReference>
<sequence>MFRTIIIGAVSALMLSAAAFAQQGGTAQEARAMLDKAVAAVKTDQAVAVAMFLKGEGGFLDRDLYPFCFRIADGKTLASPKAVPAGTDVRTLKDATGNAYGLAIYAAAQKPEGQITELQSYMFPKPGTTTPTFPKVSFVTKVGDLGCGVGYYK</sequence>
<dbReference type="InterPro" id="IPR033480">
    <property type="entry name" value="sCache_2"/>
</dbReference>
<evidence type="ECO:0000313" key="9">
    <source>
        <dbReference type="Proteomes" id="UP000190675"/>
    </source>
</evidence>
<keyword evidence="3" id="KW-0812">Transmembrane</keyword>
<dbReference type="Gene3D" id="3.30.450.20">
    <property type="entry name" value="PAS domain"/>
    <property type="match status" value="1"/>
</dbReference>
<feature type="domain" description="Single Cache" evidence="7">
    <location>
        <begin position="72"/>
        <end position="149"/>
    </location>
</feature>
<dbReference type="OrthoDB" id="8454481at2"/>
<evidence type="ECO:0000256" key="1">
    <source>
        <dbReference type="ARBA" id="ARBA00004651"/>
    </source>
</evidence>
<proteinExistence type="predicted"/>